<keyword evidence="3" id="KW-1185">Reference proteome</keyword>
<feature type="compositionally biased region" description="Polar residues" evidence="1">
    <location>
        <begin position="602"/>
        <end position="611"/>
    </location>
</feature>
<reference evidence="2" key="1">
    <citation type="submission" date="2021-01" db="EMBL/GenBank/DDBJ databases">
        <title>Metabolic potential, ecology and presence of endohyphal bacteria is reflected in genomic diversity of Mucoromycotina.</title>
        <authorList>
            <person name="Muszewska A."/>
            <person name="Okrasinska A."/>
            <person name="Steczkiewicz K."/>
            <person name="Drgas O."/>
            <person name="Orlowska M."/>
            <person name="Perlinska-Lenart U."/>
            <person name="Aleksandrzak-Piekarczyk T."/>
            <person name="Szatraj K."/>
            <person name="Zielenkiewicz U."/>
            <person name="Pilsyk S."/>
            <person name="Malc E."/>
            <person name="Mieczkowski P."/>
            <person name="Kruszewska J.S."/>
            <person name="Biernat P."/>
            <person name="Pawlowska J."/>
        </authorList>
    </citation>
    <scope>NUCLEOTIDE SEQUENCE</scope>
    <source>
        <strain evidence="2">WA0000018081</strain>
    </source>
</reference>
<sequence>MGLLNFRKKNKKSDILKDSLPKLTCKNNSSASTNSEMFPESYSPVVNSFMPVSSISDVTSSSLLDEILNELPSPKKRLNSSSGSETSPTRNIRYSLNLNSNRSNNNPAKNFDRKEKASVASTQIMLFPRIVPCINSHRMSNDPYNATRIKADTVSMDFSNSSDESESDSLSIDSLLISEEPSPSHPISWSDSRFSPGFIAKKREDTIPLMELISRSYDAGNTLPTGVKSREAIKGGAVISSNEIDPPIISRSSGFAIDRMKERHRQEYRRSISYTPSEAESSLISTQRNNLLAINNSHNSISPSQEYQRIHATSITNNQTNSVEFRSNRMAPKKSFSTNTSNFPENIANNPVNLKPVATYAANQQDKQRHPQYNGSINKHYNSSKNLNQNGNTFNFKSNQAAIFSYNTRQSYHVSTVPSTFDPSGPLQRFFGSTTNNRKSSKHMENEFRQDSSSSIQVIQKEKFTGFNDSLQINMETTPILRKEYRRMQHTHKHKYYSIPNLQHLQDNGKLEKDLRRNPLETNIAETKIINSKKTFNQKMKSEKIYSKNIYDVSENQQHYNNKFIYRYSHTPQHPHNHKKKCHHHQRRPEPSCSSPFEPSSTKNHQSSQYQIKLDNSRNSRHF</sequence>
<evidence type="ECO:0000313" key="2">
    <source>
        <dbReference type="EMBL" id="KAG2230337.1"/>
    </source>
</evidence>
<dbReference type="EMBL" id="JAEPRE010000208">
    <property type="protein sequence ID" value="KAG2230337.1"/>
    <property type="molecule type" value="Genomic_DNA"/>
</dbReference>
<gene>
    <name evidence="2" type="ORF">INT48_008829</name>
</gene>
<feature type="region of interest" description="Disordered" evidence="1">
    <location>
        <begin position="569"/>
        <end position="623"/>
    </location>
</feature>
<name>A0A8H7SLH6_9FUNG</name>
<feature type="compositionally biased region" description="Polar residues" evidence="1">
    <location>
        <begin position="79"/>
        <end position="89"/>
    </location>
</feature>
<comment type="caution">
    <text evidence="2">The sequence shown here is derived from an EMBL/GenBank/DDBJ whole genome shotgun (WGS) entry which is preliminary data.</text>
</comment>
<feature type="compositionally biased region" description="Low complexity" evidence="1">
    <location>
        <begin position="591"/>
        <end position="601"/>
    </location>
</feature>
<feature type="compositionally biased region" description="Basic residues" evidence="1">
    <location>
        <begin position="573"/>
        <end position="587"/>
    </location>
</feature>
<feature type="region of interest" description="Disordered" evidence="1">
    <location>
        <begin position="73"/>
        <end position="114"/>
    </location>
</feature>
<organism evidence="2 3">
    <name type="scientific">Thamnidium elegans</name>
    <dbReference type="NCBI Taxonomy" id="101142"/>
    <lineage>
        <taxon>Eukaryota</taxon>
        <taxon>Fungi</taxon>
        <taxon>Fungi incertae sedis</taxon>
        <taxon>Mucoromycota</taxon>
        <taxon>Mucoromycotina</taxon>
        <taxon>Mucoromycetes</taxon>
        <taxon>Mucorales</taxon>
        <taxon>Mucorineae</taxon>
        <taxon>Mucoraceae</taxon>
        <taxon>Thamnidium</taxon>
    </lineage>
</organism>
<feature type="compositionally biased region" description="Low complexity" evidence="1">
    <location>
        <begin position="90"/>
        <end position="106"/>
    </location>
</feature>
<evidence type="ECO:0000256" key="1">
    <source>
        <dbReference type="SAM" id="MobiDB-lite"/>
    </source>
</evidence>
<evidence type="ECO:0000313" key="3">
    <source>
        <dbReference type="Proteomes" id="UP000613177"/>
    </source>
</evidence>
<dbReference type="Proteomes" id="UP000613177">
    <property type="component" value="Unassembled WGS sequence"/>
</dbReference>
<dbReference type="AlphaFoldDB" id="A0A8H7SLH6"/>
<protein>
    <submittedName>
        <fullName evidence="2">Uncharacterized protein</fullName>
    </submittedName>
</protein>
<proteinExistence type="predicted"/>
<accession>A0A8H7SLH6</accession>
<feature type="region of interest" description="Disordered" evidence="1">
    <location>
        <begin position="432"/>
        <end position="454"/>
    </location>
</feature>